<comment type="caution">
    <text evidence="1">The sequence shown here is derived from an EMBL/GenBank/DDBJ whole genome shotgun (WGS) entry which is preliminary data.</text>
</comment>
<name>A0ACC1JGA1_9FUNG</name>
<reference evidence="1" key="1">
    <citation type="submission" date="2022-07" db="EMBL/GenBank/DDBJ databases">
        <title>Phylogenomic reconstructions and comparative analyses of Kickxellomycotina fungi.</title>
        <authorList>
            <person name="Reynolds N.K."/>
            <person name="Stajich J.E."/>
            <person name="Barry K."/>
            <person name="Grigoriev I.V."/>
            <person name="Crous P."/>
            <person name="Smith M.E."/>
        </authorList>
    </citation>
    <scope>NUCLEOTIDE SEQUENCE</scope>
    <source>
        <strain evidence="1">NRRL 5244</strain>
    </source>
</reference>
<sequence length="475" mass="51890">MVEDFGVAKSPKDIAFYAGILSSSFSICQTTTVMFWGQLSDRIGRRPVLLIGLVGNFITFLMFGFARSYTWALVARSLNGLLSGNVAVSKSVVAEISDNTNRSRCMAILPLLWNVGCVGGAAIGGLLADPVNQYPNLFGKIRIFQELPFLLPCLVGSTVTLCGIVIGFFMLEETLATKKARKHTHGDLRPPVKVGLADESTPLVNAEHSRATDEPVTVFKRRTLRDLMTPTVVSVMITNMLMCLGIACCDQIYPIFAATKTSDGGLGFDSRNIGISLAVSGVIVLYLQLVTYPRLERKFGALYCYQQGQKIMIPMYLAMPCLSWLAARSGQAVEHVIGAGQPTLFTPTYVLLWVLLLANLFLRVIGNVLVFTSVNLLSANLAPTTADLGLMNGAQQLAMSITRVIGPVLAGYIWSWSIKHDLPYPFNSHLIWVICALLTAVSLHMTFGIPESVNKFSAIEVDEYGRPLNEQDHIE</sequence>
<organism evidence="1 2">
    <name type="scientific">Linderina macrospora</name>
    <dbReference type="NCBI Taxonomy" id="4868"/>
    <lineage>
        <taxon>Eukaryota</taxon>
        <taxon>Fungi</taxon>
        <taxon>Fungi incertae sedis</taxon>
        <taxon>Zoopagomycota</taxon>
        <taxon>Kickxellomycotina</taxon>
        <taxon>Kickxellomycetes</taxon>
        <taxon>Kickxellales</taxon>
        <taxon>Kickxellaceae</taxon>
        <taxon>Linderina</taxon>
    </lineage>
</organism>
<protein>
    <submittedName>
        <fullName evidence="1">Uncharacterized protein</fullName>
    </submittedName>
</protein>
<evidence type="ECO:0000313" key="2">
    <source>
        <dbReference type="Proteomes" id="UP001150603"/>
    </source>
</evidence>
<keyword evidence="2" id="KW-1185">Reference proteome</keyword>
<dbReference type="Proteomes" id="UP001150603">
    <property type="component" value="Unassembled WGS sequence"/>
</dbReference>
<dbReference type="EMBL" id="JANBPW010000241">
    <property type="protein sequence ID" value="KAJ1950276.1"/>
    <property type="molecule type" value="Genomic_DNA"/>
</dbReference>
<evidence type="ECO:0000313" key="1">
    <source>
        <dbReference type="EMBL" id="KAJ1950276.1"/>
    </source>
</evidence>
<gene>
    <name evidence="1" type="ORF">FBU59_000756</name>
</gene>
<proteinExistence type="predicted"/>
<accession>A0ACC1JGA1</accession>